<comment type="similarity">
    <text evidence="5">Belongs to the USP family.</text>
</comment>
<accession>A0A9P1FHN2</accession>
<dbReference type="EMBL" id="CAMXCT020000125">
    <property type="protein sequence ID" value="CAL1127632.1"/>
    <property type="molecule type" value="Genomic_DNA"/>
</dbReference>
<dbReference type="PANTHER" id="PTHR11952">
    <property type="entry name" value="UDP- GLUCOSE PYROPHOSPHORYLASE"/>
    <property type="match status" value="1"/>
</dbReference>
<reference evidence="9" key="1">
    <citation type="submission" date="2022-10" db="EMBL/GenBank/DDBJ databases">
        <authorList>
            <person name="Chen Y."/>
            <person name="Dougan E. K."/>
            <person name="Chan C."/>
            <person name="Rhodes N."/>
            <person name="Thang M."/>
        </authorList>
    </citation>
    <scope>NUCLEOTIDE SEQUENCE</scope>
</reference>
<dbReference type="Pfam" id="PF01704">
    <property type="entry name" value="UDPGP"/>
    <property type="match status" value="1"/>
</dbReference>
<gene>
    <name evidence="9" type="ORF">C1SCF055_LOCUS2677</name>
</gene>
<proteinExistence type="inferred from homology"/>
<evidence type="ECO:0000256" key="6">
    <source>
        <dbReference type="ARBA" id="ARBA00039080"/>
    </source>
</evidence>
<dbReference type="InterPro" id="IPR002618">
    <property type="entry name" value="UDPGP_fam"/>
</dbReference>
<protein>
    <recommendedName>
        <fullName evidence="6">UTP-monosaccharide-1-phosphate uridylyltransferase</fullName>
        <ecNumber evidence="6">2.7.7.64</ecNumber>
    </recommendedName>
</protein>
<keyword evidence="11" id="KW-1185">Reference proteome</keyword>
<sequence>RQPHFGHYPSLALRVTVGSVANPVSARQRPIDFAVSARIMGGLFSKSLSVDALSNEPYNQAHMFEGLSEDQKQQVAADLSEMDAKLPGGGLKGYLERARGLLRDAKADKNPFEGLTPQVPQGERLIGPESGPGSKAYADFEVKGMALLAKTCFCLVAGGLGERLGYPGIKIGITAELTSGMTFMELYARSILAFQKYARKSSGNAALELPLAIMTSGDTNAKTLELLEANAYFGLSKSQVTIMKQELVPALMDIDAKIAVKDGKVEKKPHGHGDVHALLHQHGLPQKWTSEGREWLLLFQDTNPLPFRSLCAILGVSAARSFVMNSVTVPRLPAEAVGGICKLTDSQGEGMTINVEYNQLDPLLKTTPAGGDVADSTGFSPYPGNINVLVFRVPEMAERLAATGGIVPEFVNPKWADAEKSKFKSPTRLESLMQDFPRLCKKEDQLGFTQLERRMSFTCVKNNLADAAKKNPPDCALSAEADIYACNARLLELAGEGKVSIGSPSKVSFLGISADIGARIILAPSFGISLEDMKTKIKGKVTISGKSELLIDGDVTLNDLELDGCLRISADGQLPKKVVRNDGSKLEKIPDSELKSEEPSLQIRGYRRVVVTEEEVKTL</sequence>
<keyword evidence="4" id="KW-0548">Nucleotidyltransferase</keyword>
<comment type="catalytic activity">
    <reaction evidence="7">
        <text>a monosaccharide 1-phosphate + UTP + H(+) = a UDP-monosaccharide + diphosphate</text>
        <dbReference type="Rhea" id="RHEA:13205"/>
        <dbReference type="ChEBI" id="CHEBI:15378"/>
        <dbReference type="ChEBI" id="CHEBI:33019"/>
        <dbReference type="ChEBI" id="CHEBI:46398"/>
        <dbReference type="ChEBI" id="CHEBI:140358"/>
        <dbReference type="ChEBI" id="CHEBI:140359"/>
        <dbReference type="EC" id="2.7.7.64"/>
    </reaction>
</comment>
<evidence type="ECO:0000256" key="8">
    <source>
        <dbReference type="SAM" id="MobiDB-lite"/>
    </source>
</evidence>
<dbReference type="PANTHER" id="PTHR11952:SF9">
    <property type="entry name" value="UDP-SUGAR PYROPHOSPHORYLASE"/>
    <property type="match status" value="1"/>
</dbReference>
<evidence type="ECO:0000256" key="2">
    <source>
        <dbReference type="ARBA" id="ARBA00001946"/>
    </source>
</evidence>
<dbReference type="Gene3D" id="3.90.550.10">
    <property type="entry name" value="Spore Coat Polysaccharide Biosynthesis Protein SpsA, Chain A"/>
    <property type="match status" value="1"/>
</dbReference>
<dbReference type="SUPFAM" id="SSF53448">
    <property type="entry name" value="Nucleotide-diphospho-sugar transferases"/>
    <property type="match status" value="1"/>
</dbReference>
<name>A0A9P1FHN2_9DINO</name>
<dbReference type="OrthoDB" id="532420at2759"/>
<dbReference type="Proteomes" id="UP001152797">
    <property type="component" value="Unassembled WGS sequence"/>
</dbReference>
<dbReference type="GO" id="GO:0006048">
    <property type="term" value="P:UDP-N-acetylglucosamine biosynthetic process"/>
    <property type="evidence" value="ECO:0007669"/>
    <property type="project" value="TreeGrafter"/>
</dbReference>
<comment type="caution">
    <text evidence="9">The sequence shown here is derived from an EMBL/GenBank/DDBJ whole genome shotgun (WGS) entry which is preliminary data.</text>
</comment>
<dbReference type="AlphaFoldDB" id="A0A9P1FHN2"/>
<evidence type="ECO:0000256" key="1">
    <source>
        <dbReference type="ARBA" id="ARBA00001936"/>
    </source>
</evidence>
<dbReference type="Gene3D" id="2.160.10.30">
    <property type="match status" value="1"/>
</dbReference>
<dbReference type="EMBL" id="CAMXCT010000125">
    <property type="protein sequence ID" value="CAI3974257.1"/>
    <property type="molecule type" value="Genomic_DNA"/>
</dbReference>
<dbReference type="EMBL" id="CAMXCT030000125">
    <property type="protein sequence ID" value="CAL4761569.1"/>
    <property type="molecule type" value="Genomic_DNA"/>
</dbReference>
<organism evidence="9">
    <name type="scientific">Cladocopium goreaui</name>
    <dbReference type="NCBI Taxonomy" id="2562237"/>
    <lineage>
        <taxon>Eukaryota</taxon>
        <taxon>Sar</taxon>
        <taxon>Alveolata</taxon>
        <taxon>Dinophyceae</taxon>
        <taxon>Suessiales</taxon>
        <taxon>Symbiodiniaceae</taxon>
        <taxon>Cladocopium</taxon>
    </lineage>
</organism>
<evidence type="ECO:0000256" key="4">
    <source>
        <dbReference type="ARBA" id="ARBA00022695"/>
    </source>
</evidence>
<comment type="cofactor">
    <cofactor evidence="2">
        <name>Mg(2+)</name>
        <dbReference type="ChEBI" id="CHEBI:18420"/>
    </cofactor>
</comment>
<evidence type="ECO:0000313" key="11">
    <source>
        <dbReference type="Proteomes" id="UP001152797"/>
    </source>
</evidence>
<evidence type="ECO:0000256" key="3">
    <source>
        <dbReference type="ARBA" id="ARBA00022679"/>
    </source>
</evidence>
<dbReference type="EC" id="2.7.7.64" evidence="6"/>
<feature type="non-terminal residue" evidence="9">
    <location>
        <position position="619"/>
    </location>
</feature>
<reference evidence="10" key="2">
    <citation type="submission" date="2024-04" db="EMBL/GenBank/DDBJ databases">
        <authorList>
            <person name="Chen Y."/>
            <person name="Shah S."/>
            <person name="Dougan E. K."/>
            <person name="Thang M."/>
            <person name="Chan C."/>
        </authorList>
    </citation>
    <scope>NUCLEOTIDE SEQUENCE [LARGE SCALE GENOMIC DNA]</scope>
</reference>
<dbReference type="InterPro" id="IPR029044">
    <property type="entry name" value="Nucleotide-diphossugar_trans"/>
</dbReference>
<dbReference type="GO" id="GO:0051748">
    <property type="term" value="F:UTP-monosaccharide-1-phosphate uridylyltransferase activity"/>
    <property type="evidence" value="ECO:0007669"/>
    <property type="project" value="UniProtKB-EC"/>
</dbReference>
<evidence type="ECO:0000256" key="7">
    <source>
        <dbReference type="ARBA" id="ARBA00048259"/>
    </source>
</evidence>
<dbReference type="GO" id="GO:0003977">
    <property type="term" value="F:UDP-N-acetylglucosamine diphosphorylase activity"/>
    <property type="evidence" value="ECO:0007669"/>
    <property type="project" value="TreeGrafter"/>
</dbReference>
<dbReference type="InterPro" id="IPR039741">
    <property type="entry name" value="UDP-sugar_pyrophosphorylase"/>
</dbReference>
<feature type="region of interest" description="Disordered" evidence="8">
    <location>
        <begin position="110"/>
        <end position="130"/>
    </location>
</feature>
<evidence type="ECO:0000256" key="5">
    <source>
        <dbReference type="ARBA" id="ARBA00038047"/>
    </source>
</evidence>
<evidence type="ECO:0000313" key="9">
    <source>
        <dbReference type="EMBL" id="CAI3974257.1"/>
    </source>
</evidence>
<comment type="cofactor">
    <cofactor evidence="1">
        <name>Mn(2+)</name>
        <dbReference type="ChEBI" id="CHEBI:29035"/>
    </cofactor>
</comment>
<evidence type="ECO:0000313" key="10">
    <source>
        <dbReference type="EMBL" id="CAL1127632.1"/>
    </source>
</evidence>
<keyword evidence="3" id="KW-0808">Transferase</keyword>